<comment type="caution">
    <text evidence="1">The sequence shown here is derived from an EMBL/GenBank/DDBJ whole genome shotgun (WGS) entry which is preliminary data.</text>
</comment>
<reference evidence="1 2" key="1">
    <citation type="submission" date="2018-05" db="EMBL/GenBank/DDBJ databases">
        <title>Genomic Encyclopedia of Type Strains, Phase IV (KMG-IV): sequencing the most valuable type-strain genomes for metagenomic binning, comparative biology and taxonomic classification.</title>
        <authorList>
            <person name="Goeker M."/>
        </authorList>
    </citation>
    <scope>NUCLEOTIDE SEQUENCE [LARGE SCALE GENOMIC DNA]</scope>
    <source>
        <strain evidence="1 2">DSM 19792</strain>
    </source>
</reference>
<accession>A0A318K0Z3</accession>
<dbReference type="AlphaFoldDB" id="A0A318K0Z3"/>
<dbReference type="RefSeq" id="WP_146218775.1">
    <property type="nucleotide sequence ID" value="NZ_QJKB01000001.1"/>
</dbReference>
<dbReference type="Proteomes" id="UP000247792">
    <property type="component" value="Unassembled WGS sequence"/>
</dbReference>
<sequence>MSKSNFMLVPHDIPPEIVECPQTFPDVDLYPAITFKASRSKVAKDCGVVKQKDELGICSVAQFRVIHTLVMLYQSAFDPKDHWTVFVDMHECVGSKQVPTLLGASVVRYLTGGDVKPDWLNEDADSVYRSRLRKLSLIGETIVMSGVTTKNKSSPLTIRTTRPLREPTFQISMFGKEPKSLPGRKLAAANAAKKGKEKVATPVKIAANKSMVSAPKMAAAKAAAPRKAPLSKK</sequence>
<dbReference type="EMBL" id="QJKB01000001">
    <property type="protein sequence ID" value="PXX46964.1"/>
    <property type="molecule type" value="Genomic_DNA"/>
</dbReference>
<evidence type="ECO:0000313" key="1">
    <source>
        <dbReference type="EMBL" id="PXX46964.1"/>
    </source>
</evidence>
<proteinExistence type="predicted"/>
<name>A0A318K0Z3_9BURK</name>
<organism evidence="1 2">
    <name type="scientific">Undibacterium pigrum</name>
    <dbReference type="NCBI Taxonomy" id="401470"/>
    <lineage>
        <taxon>Bacteria</taxon>
        <taxon>Pseudomonadati</taxon>
        <taxon>Pseudomonadota</taxon>
        <taxon>Betaproteobacteria</taxon>
        <taxon>Burkholderiales</taxon>
        <taxon>Oxalobacteraceae</taxon>
        <taxon>Undibacterium</taxon>
    </lineage>
</organism>
<gene>
    <name evidence="1" type="ORF">DFR42_101540</name>
</gene>
<keyword evidence="2" id="KW-1185">Reference proteome</keyword>
<evidence type="ECO:0000313" key="2">
    <source>
        <dbReference type="Proteomes" id="UP000247792"/>
    </source>
</evidence>
<protein>
    <submittedName>
        <fullName evidence="1">Uncharacterized protein</fullName>
    </submittedName>
</protein>